<evidence type="ECO:0000313" key="7">
    <source>
        <dbReference type="Proteomes" id="UP000237222"/>
    </source>
</evidence>
<name>A0A2S4HFC5_9GAMM</name>
<dbReference type="PANTHER" id="PTHR21661:SF35">
    <property type="entry name" value="EPOXIDE HYDROLASE"/>
    <property type="match status" value="1"/>
</dbReference>
<dbReference type="PRINTS" id="PR00412">
    <property type="entry name" value="EPOXHYDRLASE"/>
</dbReference>
<dbReference type="EMBL" id="PQGG01000026">
    <property type="protein sequence ID" value="POP52692.1"/>
    <property type="molecule type" value="Genomic_DNA"/>
</dbReference>
<keyword evidence="2" id="KW-0058">Aromatic hydrocarbons catabolism</keyword>
<dbReference type="InterPro" id="IPR016292">
    <property type="entry name" value="Epoxide_hydrolase"/>
</dbReference>
<reference evidence="6" key="1">
    <citation type="submission" date="2018-01" db="EMBL/GenBank/DDBJ databases">
        <authorList>
            <person name="Yu X.-D."/>
        </authorList>
    </citation>
    <scope>NUCLEOTIDE SEQUENCE</scope>
    <source>
        <strain evidence="6">ZX-21</strain>
    </source>
</reference>
<evidence type="ECO:0000256" key="4">
    <source>
        <dbReference type="PIRSR" id="PIRSR001112-1"/>
    </source>
</evidence>
<evidence type="ECO:0000313" key="6">
    <source>
        <dbReference type="EMBL" id="POP52692.1"/>
    </source>
</evidence>
<dbReference type="InterPro" id="IPR000639">
    <property type="entry name" value="Epox_hydrolase-like"/>
</dbReference>
<dbReference type="PIRSF" id="PIRSF001112">
    <property type="entry name" value="Epoxide_hydrolase"/>
    <property type="match status" value="1"/>
</dbReference>
<gene>
    <name evidence="6" type="ORF">C0068_10825</name>
</gene>
<feature type="active site" description="Proton acceptor" evidence="4">
    <location>
        <position position="364"/>
    </location>
</feature>
<organism evidence="6 7">
    <name type="scientific">Zhongshania marina</name>
    <dbReference type="NCBI Taxonomy" id="2304603"/>
    <lineage>
        <taxon>Bacteria</taxon>
        <taxon>Pseudomonadati</taxon>
        <taxon>Pseudomonadota</taxon>
        <taxon>Gammaproteobacteria</taxon>
        <taxon>Cellvibrionales</taxon>
        <taxon>Spongiibacteraceae</taxon>
        <taxon>Zhongshania</taxon>
    </lineage>
</organism>
<dbReference type="Gene3D" id="3.40.50.1820">
    <property type="entry name" value="alpha/beta hydrolase"/>
    <property type="match status" value="1"/>
</dbReference>
<dbReference type="GO" id="GO:0004301">
    <property type="term" value="F:epoxide hydrolase activity"/>
    <property type="evidence" value="ECO:0007669"/>
    <property type="project" value="TreeGrafter"/>
</dbReference>
<dbReference type="Proteomes" id="UP000237222">
    <property type="component" value="Unassembled WGS sequence"/>
</dbReference>
<evidence type="ECO:0000256" key="1">
    <source>
        <dbReference type="ARBA" id="ARBA00010088"/>
    </source>
</evidence>
<accession>A0A2S4HFC5</accession>
<dbReference type="OrthoDB" id="9780765at2"/>
<dbReference type="AlphaFoldDB" id="A0A2S4HFC5"/>
<dbReference type="SUPFAM" id="SSF53474">
    <property type="entry name" value="alpha/beta-Hydrolases"/>
    <property type="match status" value="1"/>
</dbReference>
<keyword evidence="3 6" id="KW-0378">Hydrolase</keyword>
<evidence type="ECO:0000259" key="5">
    <source>
        <dbReference type="Pfam" id="PF06441"/>
    </source>
</evidence>
<dbReference type="RefSeq" id="WP_103684510.1">
    <property type="nucleotide sequence ID" value="NZ_PQGG01000026.1"/>
</dbReference>
<protein>
    <submittedName>
        <fullName evidence="6">Epoxide hydrolase</fullName>
    </submittedName>
</protein>
<sequence length="386" mass="43644">MNIERFVIDIEQSRLDELATRLNSARVIPDFGNSNWEYGTNTNYLSELVEYWRKDYDWRKHEKEMNQFEHFKTEIDGLPIHFLYKKGKGPSPTPLLLSHGWPWTFWDYQKLINPLTDPAAYGGDEADAFDVVIPSLPGYGFSTPLTSTGINFVSTADIFVKLMDGLGYKKFAAHGHDWGAIITAQLGHKHADKLIGAHFTTMLPLDTFTGGTVDESFFDASEMGIAEKNMTFFADGGGYFALQSTRPQTLANALCDSPVGLCSWILEKRRDWSDCGGDVESRFSKDDLITTVMLYWLTDSFGTSARFYYEAAHQPWAPSHDRKPLVEAPCGIAIFPEEVLAQPKAWIEHYYNVKHLSEMSSGGHFAAMEEPEALLKDIQQFFASLR</sequence>
<dbReference type="InterPro" id="IPR010497">
    <property type="entry name" value="Epoxide_hydro_N"/>
</dbReference>
<evidence type="ECO:0000256" key="3">
    <source>
        <dbReference type="ARBA" id="ARBA00022801"/>
    </source>
</evidence>
<feature type="active site" description="Proton donor" evidence="4">
    <location>
        <position position="308"/>
    </location>
</feature>
<evidence type="ECO:0000256" key="2">
    <source>
        <dbReference type="ARBA" id="ARBA00022797"/>
    </source>
</evidence>
<dbReference type="GO" id="GO:0097176">
    <property type="term" value="P:epoxide metabolic process"/>
    <property type="evidence" value="ECO:0007669"/>
    <property type="project" value="TreeGrafter"/>
</dbReference>
<feature type="active site" description="Nucleophile" evidence="4">
    <location>
        <position position="177"/>
    </location>
</feature>
<proteinExistence type="inferred from homology"/>
<dbReference type="InterPro" id="IPR029058">
    <property type="entry name" value="AB_hydrolase_fold"/>
</dbReference>
<comment type="caution">
    <text evidence="6">The sequence shown here is derived from an EMBL/GenBank/DDBJ whole genome shotgun (WGS) entry which is preliminary data.</text>
</comment>
<feature type="domain" description="Epoxide hydrolase N-terminal" evidence="5">
    <location>
        <begin position="3"/>
        <end position="107"/>
    </location>
</feature>
<dbReference type="Pfam" id="PF06441">
    <property type="entry name" value="EHN"/>
    <property type="match status" value="1"/>
</dbReference>
<dbReference type="PANTHER" id="PTHR21661">
    <property type="entry name" value="EPOXIDE HYDROLASE 1-RELATED"/>
    <property type="match status" value="1"/>
</dbReference>
<comment type="similarity">
    <text evidence="1">Belongs to the peptidase S33 family.</text>
</comment>